<dbReference type="PANTHER" id="PTHR34383">
    <property type="entry name" value="POLYPHOSPHATE:AMP PHOSPHOTRANSFERASE-RELATED"/>
    <property type="match status" value="1"/>
</dbReference>
<protein>
    <recommendedName>
        <fullName evidence="4">ADP/GDP-polyphosphate phosphotransferase</fullName>
        <ecNumber evidence="4">2.7.4.-</ecNumber>
    </recommendedName>
    <alternativeName>
        <fullName evidence="4">Polyphosphate kinase PPK2</fullName>
    </alternativeName>
</protein>
<dbReference type="Gene3D" id="3.40.50.300">
    <property type="entry name" value="P-loop containing nucleotide triphosphate hydrolases"/>
    <property type="match status" value="1"/>
</dbReference>
<evidence type="ECO:0000256" key="1">
    <source>
        <dbReference type="ARBA" id="ARBA00009924"/>
    </source>
</evidence>
<dbReference type="EC" id="2.7.4.-" evidence="4"/>
<feature type="domain" description="Polyphosphate kinase-2-related" evidence="5">
    <location>
        <begin position="47"/>
        <end position="268"/>
    </location>
</feature>
<comment type="function">
    <text evidence="4">Uses inorganic polyphosphate (polyP) as a donor to convert GDP to GTP or ADP to ATP.</text>
</comment>
<dbReference type="AlphaFoldDB" id="A0A4R2NZ44"/>
<dbReference type="RefSeq" id="WP_132793951.1">
    <property type="nucleotide sequence ID" value="NZ_SLXM01000002.1"/>
</dbReference>
<keyword evidence="2 4" id="KW-0808">Transferase</keyword>
<accession>A0A4R2NZ44</accession>
<dbReference type="PIRSF" id="PIRSF028756">
    <property type="entry name" value="PPK2_prd"/>
    <property type="match status" value="1"/>
</dbReference>
<evidence type="ECO:0000313" key="6">
    <source>
        <dbReference type="EMBL" id="TCP27018.1"/>
    </source>
</evidence>
<gene>
    <name evidence="6" type="ORF">EV195_102360</name>
</gene>
<dbReference type="InterPro" id="IPR027417">
    <property type="entry name" value="P-loop_NTPase"/>
</dbReference>
<reference evidence="6 7" key="1">
    <citation type="submission" date="2019-03" db="EMBL/GenBank/DDBJ databases">
        <title>Genomic Encyclopedia of Type Strains, Phase IV (KMG-IV): sequencing the most valuable type-strain genomes for metagenomic binning, comparative biology and taxonomic classification.</title>
        <authorList>
            <person name="Goeker M."/>
        </authorList>
    </citation>
    <scope>NUCLEOTIDE SEQUENCE [LARGE SCALE GENOMIC DNA]</scope>
    <source>
        <strain evidence="6 7">DSM 14836</strain>
    </source>
</reference>
<evidence type="ECO:0000256" key="3">
    <source>
        <dbReference type="ARBA" id="ARBA00022777"/>
    </source>
</evidence>
<dbReference type="OrthoDB" id="9775224at2"/>
<dbReference type="Proteomes" id="UP000294564">
    <property type="component" value="Unassembled WGS sequence"/>
</dbReference>
<comment type="similarity">
    <text evidence="1 4">Belongs to the polyphosphate kinase 2 (PPK2) family. Class I subfamily.</text>
</comment>
<evidence type="ECO:0000313" key="7">
    <source>
        <dbReference type="Proteomes" id="UP000294564"/>
    </source>
</evidence>
<dbReference type="GO" id="GO:0006793">
    <property type="term" value="P:phosphorus metabolic process"/>
    <property type="evidence" value="ECO:0007669"/>
    <property type="project" value="InterPro"/>
</dbReference>
<dbReference type="EMBL" id="SLXM01000002">
    <property type="protein sequence ID" value="TCP27018.1"/>
    <property type="molecule type" value="Genomic_DNA"/>
</dbReference>
<comment type="caution">
    <text evidence="6">The sequence shown here is derived from an EMBL/GenBank/DDBJ whole genome shotgun (WGS) entry which is preliminary data.</text>
</comment>
<proteinExistence type="inferred from homology"/>
<dbReference type="GO" id="GO:0008976">
    <property type="term" value="F:polyphosphate kinase activity"/>
    <property type="evidence" value="ECO:0007669"/>
    <property type="project" value="UniProtKB-UniRule"/>
</dbReference>
<evidence type="ECO:0000256" key="2">
    <source>
        <dbReference type="ARBA" id="ARBA00022679"/>
    </source>
</evidence>
<organism evidence="6 7">
    <name type="scientific">Tenacibaculum skagerrakense</name>
    <dbReference type="NCBI Taxonomy" id="186571"/>
    <lineage>
        <taxon>Bacteria</taxon>
        <taxon>Pseudomonadati</taxon>
        <taxon>Bacteroidota</taxon>
        <taxon>Flavobacteriia</taxon>
        <taxon>Flavobacteriales</taxon>
        <taxon>Flavobacteriaceae</taxon>
        <taxon>Tenacibaculum</taxon>
    </lineage>
</organism>
<keyword evidence="3 4" id="KW-0418">Kinase</keyword>
<dbReference type="SUPFAM" id="SSF52540">
    <property type="entry name" value="P-loop containing nucleoside triphosphate hydrolases"/>
    <property type="match status" value="1"/>
</dbReference>
<dbReference type="Pfam" id="PF03976">
    <property type="entry name" value="PPK2"/>
    <property type="match status" value="1"/>
</dbReference>
<dbReference type="InterPro" id="IPR016898">
    <property type="entry name" value="Polyphosphate_phosphotransfera"/>
</dbReference>
<evidence type="ECO:0000256" key="4">
    <source>
        <dbReference type="RuleBase" id="RU369062"/>
    </source>
</evidence>
<dbReference type="NCBIfam" id="TIGR03707">
    <property type="entry name" value="PPK2_P_aer"/>
    <property type="match status" value="1"/>
</dbReference>
<sequence>MEEENKTRKKKFVLTEEAVEKLNTKKGFMSILLREPYNVERALRYVNYLDRLEELQVELIRLQTWAIKNGERIIILFEGRDAAGKGGAIRRITERINPRFMKIVALPKPTEDQETQWYFQRYVEQFPKAGEIMLLDRSWYNRAVVEPVNGFCTEEQYNIFMKQVNGFEKMILQSGIRLVKIYMSISKKEQQKRFDDIKNDPLKQWKMTPVDERAQDLWDNYTVYKKKMFKKTNTELSPWKIIKANRKTEARIACIEHILESIPYDKTTKI</sequence>
<name>A0A4R2NZ44_9FLAO</name>
<comment type="subunit">
    <text evidence="4">Homotetramer.</text>
</comment>
<evidence type="ECO:0000259" key="5">
    <source>
        <dbReference type="Pfam" id="PF03976"/>
    </source>
</evidence>
<dbReference type="PANTHER" id="PTHR34383:SF1">
    <property type="entry name" value="ADP-POLYPHOSPHATE PHOSPHOTRANSFERASE"/>
    <property type="match status" value="1"/>
</dbReference>
<keyword evidence="7" id="KW-1185">Reference proteome</keyword>
<dbReference type="InterPro" id="IPR022488">
    <property type="entry name" value="PPK2-related"/>
</dbReference>
<dbReference type="InterPro" id="IPR022486">
    <property type="entry name" value="PPK2_PA0141"/>
</dbReference>